<evidence type="ECO:0000313" key="2">
    <source>
        <dbReference type="Proteomes" id="UP000663836"/>
    </source>
</evidence>
<protein>
    <recommendedName>
        <fullName evidence="3">FLYWCH-type domain-containing protein</fullName>
    </recommendedName>
</protein>
<evidence type="ECO:0000313" key="1">
    <source>
        <dbReference type="EMBL" id="CAF4109832.1"/>
    </source>
</evidence>
<proteinExistence type="predicted"/>
<comment type="caution">
    <text evidence="1">The sequence shown here is derived from an EMBL/GenBank/DDBJ whole genome shotgun (WGS) entry which is preliminary data.</text>
</comment>
<dbReference type="Proteomes" id="UP000663836">
    <property type="component" value="Unassembled WGS sequence"/>
</dbReference>
<gene>
    <name evidence="1" type="ORF">JBS370_LOCUS32143</name>
</gene>
<dbReference type="EMBL" id="CAJOBD010008321">
    <property type="protein sequence ID" value="CAF4109832.1"/>
    <property type="molecule type" value="Genomic_DNA"/>
</dbReference>
<organism evidence="1 2">
    <name type="scientific">Rotaria sordida</name>
    <dbReference type="NCBI Taxonomy" id="392033"/>
    <lineage>
        <taxon>Eukaryota</taxon>
        <taxon>Metazoa</taxon>
        <taxon>Spiralia</taxon>
        <taxon>Gnathifera</taxon>
        <taxon>Rotifera</taxon>
        <taxon>Eurotatoria</taxon>
        <taxon>Bdelloidea</taxon>
        <taxon>Philodinida</taxon>
        <taxon>Philodinidae</taxon>
        <taxon>Rotaria</taxon>
    </lineage>
</organism>
<name>A0A819VHT9_9BILA</name>
<dbReference type="AlphaFoldDB" id="A0A819VHT9"/>
<sequence length="303" mass="34691">MASNNFVIINETSTSSSSSFSSSSLSCSSSCPSLTCSSSAATKLTVNKTTSNKRNPMLTVHGYYFQLKNYNKAKTIRFWRCANRSCAVLLHTNLNDEFVRFSGSMTEHSHPPNPAELEIINLREEMRKRAEHELLPLQEIAEQESSDTNKIFFVKIGIPVVYSLLPDRKTPTYIYLFNILFSEAKKRNKTFDSSLIMTDFESGIAKAISLEAVYRNVQFYGLSSTYLENIMVRSVIRRMMALALVPPEHVPSLFDRLGEELNPEERDQLLDLFKYFNGQWMKQIPMWNVFDISDRTNNYSEGM</sequence>
<accession>A0A819VHT9</accession>
<reference evidence="1" key="1">
    <citation type="submission" date="2021-02" db="EMBL/GenBank/DDBJ databases">
        <authorList>
            <person name="Nowell W R."/>
        </authorList>
    </citation>
    <scope>NUCLEOTIDE SEQUENCE</scope>
</reference>
<evidence type="ECO:0008006" key="3">
    <source>
        <dbReference type="Google" id="ProtNLM"/>
    </source>
</evidence>
<dbReference type="Gene3D" id="2.20.25.240">
    <property type="match status" value="1"/>
</dbReference>